<sequence length="257" mass="28983">MAAFEFYEAPLLKKTVSHLKDLAEPGNTATFNFSPKGISLLASSQDDQVIGALRFNLGSLSRFICNHPHSLGVNLDQLLTVLDLANDEDSVHVGASEELCQFIFRIRNLDGQEICRNVDFIPPNPMHVVLEQIPHQYAVKTAIDTPILIVTLSEFLDYDVQDKIAIIVRNSEVEITIGAATEIFFKELNECFIQGFTGDDDDDDSYLAEFNFERLISLDESIHMTNYVWIYPPYCDGSPHVLQCPIDHLGTVTYYFQ</sequence>
<dbReference type="InterPro" id="IPR046938">
    <property type="entry name" value="DNA_clamp_sf"/>
</dbReference>
<protein>
    <recommendedName>
        <fullName evidence="2">Proliferating cell nuclear antigen PCNA N-terminal domain-containing protein</fullName>
    </recommendedName>
</protein>
<dbReference type="SUPFAM" id="SSF55979">
    <property type="entry name" value="DNA clamp"/>
    <property type="match status" value="1"/>
</dbReference>
<evidence type="ECO:0000259" key="2">
    <source>
        <dbReference type="Pfam" id="PF00705"/>
    </source>
</evidence>
<feature type="domain" description="Proliferating cell nuclear antigen PCNA N-terminal" evidence="2">
    <location>
        <begin position="4"/>
        <end position="107"/>
    </location>
</feature>
<comment type="caution">
    <text evidence="3">The sequence shown here is derived from an EMBL/GenBank/DDBJ whole genome shotgun (WGS) entry which is preliminary data.</text>
</comment>
<name>A0ABQ8IIG7_9ROSI</name>
<dbReference type="Pfam" id="PF00705">
    <property type="entry name" value="PCNA_N"/>
    <property type="match status" value="1"/>
</dbReference>
<dbReference type="InterPro" id="IPR022648">
    <property type="entry name" value="Pr_cel_nuc_antig_N"/>
</dbReference>
<evidence type="ECO:0000256" key="1">
    <source>
        <dbReference type="ARBA" id="ARBA00023125"/>
    </source>
</evidence>
<dbReference type="PANTHER" id="PTHR11352">
    <property type="entry name" value="PROLIFERATING CELL NUCLEAR ANTIGEN"/>
    <property type="match status" value="1"/>
</dbReference>
<dbReference type="PANTHER" id="PTHR11352:SF0">
    <property type="entry name" value="PROLIFERATING CELL NUCLEAR ANTIGEN"/>
    <property type="match status" value="1"/>
</dbReference>
<evidence type="ECO:0000313" key="4">
    <source>
        <dbReference type="Proteomes" id="UP000827721"/>
    </source>
</evidence>
<dbReference type="EMBL" id="JAFEMO010000001">
    <property type="protein sequence ID" value="KAH7576293.1"/>
    <property type="molecule type" value="Genomic_DNA"/>
</dbReference>
<gene>
    <name evidence="3" type="ORF">JRO89_XS01G0028700</name>
</gene>
<organism evidence="3 4">
    <name type="scientific">Xanthoceras sorbifolium</name>
    <dbReference type="NCBI Taxonomy" id="99658"/>
    <lineage>
        <taxon>Eukaryota</taxon>
        <taxon>Viridiplantae</taxon>
        <taxon>Streptophyta</taxon>
        <taxon>Embryophyta</taxon>
        <taxon>Tracheophyta</taxon>
        <taxon>Spermatophyta</taxon>
        <taxon>Magnoliopsida</taxon>
        <taxon>eudicotyledons</taxon>
        <taxon>Gunneridae</taxon>
        <taxon>Pentapetalae</taxon>
        <taxon>rosids</taxon>
        <taxon>malvids</taxon>
        <taxon>Sapindales</taxon>
        <taxon>Sapindaceae</taxon>
        <taxon>Xanthoceroideae</taxon>
        <taxon>Xanthoceras</taxon>
    </lineage>
</organism>
<keyword evidence="4" id="KW-1185">Reference proteome</keyword>
<dbReference type="InterPro" id="IPR000730">
    <property type="entry name" value="Pr_cel_nuc_antig"/>
</dbReference>
<dbReference type="Gene3D" id="3.70.10.10">
    <property type="match status" value="1"/>
</dbReference>
<reference evidence="3 4" key="1">
    <citation type="submission" date="2021-02" db="EMBL/GenBank/DDBJ databases">
        <title>Plant Genome Project.</title>
        <authorList>
            <person name="Zhang R.-G."/>
        </authorList>
    </citation>
    <scope>NUCLEOTIDE SEQUENCE [LARGE SCALE GENOMIC DNA]</scope>
    <source>
        <tissue evidence="3">Leaves</tissue>
    </source>
</reference>
<keyword evidence="1" id="KW-0238">DNA-binding</keyword>
<dbReference type="Proteomes" id="UP000827721">
    <property type="component" value="Unassembled WGS sequence"/>
</dbReference>
<proteinExistence type="predicted"/>
<evidence type="ECO:0000313" key="3">
    <source>
        <dbReference type="EMBL" id="KAH7576293.1"/>
    </source>
</evidence>
<accession>A0ABQ8IIG7</accession>